<evidence type="ECO:0000259" key="7">
    <source>
        <dbReference type="Pfam" id="PF16822"/>
    </source>
</evidence>
<comment type="pathway">
    <text evidence="2">Glycan biosynthesis; alginate biosynthesis.</text>
</comment>
<dbReference type="Proteomes" id="UP001057520">
    <property type="component" value="Chromosome"/>
</dbReference>
<evidence type="ECO:0000256" key="6">
    <source>
        <dbReference type="ARBA" id="ARBA00022841"/>
    </source>
</evidence>
<evidence type="ECO:0000256" key="4">
    <source>
        <dbReference type="ARBA" id="ARBA00022729"/>
    </source>
</evidence>
<feature type="domain" description="AlgX/AlgJ SGNH hydrolase-like" evidence="7">
    <location>
        <begin position="123"/>
        <end position="242"/>
    </location>
</feature>
<protein>
    <recommendedName>
        <fullName evidence="7">AlgX/AlgJ SGNH hydrolase-like domain-containing protein</fullName>
    </recommendedName>
</protein>
<proteinExistence type="predicted"/>
<accession>A0ABY4ZW56</accession>
<gene>
    <name evidence="8" type="ORF">MZV50_05125</name>
</gene>
<evidence type="ECO:0000313" key="9">
    <source>
        <dbReference type="Proteomes" id="UP001057520"/>
    </source>
</evidence>
<dbReference type="SUPFAM" id="SSF52266">
    <property type="entry name" value="SGNH hydrolase"/>
    <property type="match status" value="1"/>
</dbReference>
<keyword evidence="9" id="KW-1185">Reference proteome</keyword>
<keyword evidence="6" id="KW-0016">Alginate biosynthesis</keyword>
<organism evidence="8 9">
    <name type="scientific">Caulobacter segnis</name>
    <dbReference type="NCBI Taxonomy" id="88688"/>
    <lineage>
        <taxon>Bacteria</taxon>
        <taxon>Pseudomonadati</taxon>
        <taxon>Pseudomonadota</taxon>
        <taxon>Alphaproteobacteria</taxon>
        <taxon>Caulobacterales</taxon>
        <taxon>Caulobacteraceae</taxon>
        <taxon>Caulobacter</taxon>
    </lineage>
</organism>
<sequence>MRALLTWIPRILALAVLAGLGAVGAWALREHPADTTLIGMQIPPEKVTLSPAALWRGAYQKAAEARAAAALPPRAKVVRAYNQWQWDTFGTSSMASGSIIRGRKGALFEESYIEAHCGLRLKVDVAAMPDYARRLRRAQDWFEARGQTFVYVLAPIKTTWFPDKIPPGYPCEPPRRDSVYPAARQALDAAGVHWVDGRAVLEAQRGKLGYEFFPRNGIHWNQLGVALAARAFGEELNRQGVSTPDLTWDVAEAPDETGLDRDLSGLLNLRRPPKGWKAPAVTPHPVGAGQLTMAAVNDSFFDPLALFLNQAKVVGRAQNYGYLTLAPVEYRDGGAHALTATPPTVLKALMAADIVVLEQVESQTGGAVGRKFLDLVEVEIARESASKRGSLQHS</sequence>
<evidence type="ECO:0000256" key="5">
    <source>
        <dbReference type="ARBA" id="ARBA00022764"/>
    </source>
</evidence>
<reference evidence="8 9" key="1">
    <citation type="submission" date="2022-04" db="EMBL/GenBank/DDBJ databases">
        <title>Genome sequence of soybean root-associated Caulobacter segnis RL271.</title>
        <authorList>
            <person name="Longley R."/>
            <person name="Bonito G."/>
            <person name="Trigodet F."/>
            <person name="Crosson S."/>
            <person name="Fiebig A."/>
        </authorList>
    </citation>
    <scope>NUCLEOTIDE SEQUENCE [LARGE SCALE GENOMIC DNA]</scope>
    <source>
        <strain evidence="8 9">RL271</strain>
    </source>
</reference>
<keyword evidence="5" id="KW-0574">Periplasm</keyword>
<evidence type="ECO:0000313" key="8">
    <source>
        <dbReference type="EMBL" id="USQ96948.1"/>
    </source>
</evidence>
<name>A0ABY4ZW56_9CAUL</name>
<keyword evidence="3" id="KW-0808">Transferase</keyword>
<dbReference type="EMBL" id="CP096040">
    <property type="protein sequence ID" value="USQ96948.1"/>
    <property type="molecule type" value="Genomic_DNA"/>
</dbReference>
<comment type="subcellular location">
    <subcellularLocation>
        <location evidence="1">Periplasm</location>
    </subcellularLocation>
</comment>
<dbReference type="InterPro" id="IPR031811">
    <property type="entry name" value="ALGX/ALGJ_SGNH-like"/>
</dbReference>
<evidence type="ECO:0000256" key="3">
    <source>
        <dbReference type="ARBA" id="ARBA00022679"/>
    </source>
</evidence>
<evidence type="ECO:0000256" key="2">
    <source>
        <dbReference type="ARBA" id="ARBA00005182"/>
    </source>
</evidence>
<evidence type="ECO:0000256" key="1">
    <source>
        <dbReference type="ARBA" id="ARBA00004418"/>
    </source>
</evidence>
<dbReference type="Pfam" id="PF16822">
    <property type="entry name" value="ALGX"/>
    <property type="match status" value="1"/>
</dbReference>
<keyword evidence="4" id="KW-0732">Signal</keyword>